<dbReference type="RefSeq" id="WP_023174452.1">
    <property type="nucleotide sequence ID" value="NC_022600.1"/>
</dbReference>
<evidence type="ECO:0000313" key="4">
    <source>
        <dbReference type="Proteomes" id="UP000017396"/>
    </source>
</evidence>
<organism evidence="3 4">
    <name type="scientific">Gloeobacter kilaueensis (strain ATCC BAA-2537 / CCAP 1431/1 / ULC 316 / JS1)</name>
    <dbReference type="NCBI Taxonomy" id="1183438"/>
    <lineage>
        <taxon>Bacteria</taxon>
        <taxon>Bacillati</taxon>
        <taxon>Cyanobacteriota</taxon>
        <taxon>Cyanophyceae</taxon>
        <taxon>Gloeobacterales</taxon>
        <taxon>Gloeobacteraceae</taxon>
        <taxon>Gloeobacter</taxon>
    </lineage>
</organism>
<evidence type="ECO:0000256" key="1">
    <source>
        <dbReference type="SAM" id="MobiDB-lite"/>
    </source>
</evidence>
<dbReference type="AlphaFoldDB" id="U5QNP1"/>
<dbReference type="Proteomes" id="UP000017396">
    <property type="component" value="Chromosome"/>
</dbReference>
<accession>U5QNP1</accession>
<dbReference type="EMBL" id="CP003587">
    <property type="protein sequence ID" value="AGY59214.1"/>
    <property type="molecule type" value="Genomic_DNA"/>
</dbReference>
<evidence type="ECO:0000313" key="3">
    <source>
        <dbReference type="EMBL" id="AGY59214.1"/>
    </source>
</evidence>
<feature type="chain" id="PRO_5004663902" evidence="2">
    <location>
        <begin position="24"/>
        <end position="98"/>
    </location>
</feature>
<protein>
    <submittedName>
        <fullName evidence="3">Uncharacterized protein</fullName>
    </submittedName>
</protein>
<feature type="region of interest" description="Disordered" evidence="1">
    <location>
        <begin position="46"/>
        <end position="86"/>
    </location>
</feature>
<evidence type="ECO:0000256" key="2">
    <source>
        <dbReference type="SAM" id="SignalP"/>
    </source>
</evidence>
<sequence length="98" mass="10503">MQSFRRLVVLLLSWLVAAQPVLPADPKKPPTDPLLELNRAIYGPNFLGGPQANPPVPPLATPTSPIVAPPGNGSTPPGMPFGMNVPTPQRHCIQNHCW</sequence>
<gene>
    <name evidence="3" type="ORF">GKIL_2968</name>
</gene>
<dbReference type="HOGENOM" id="CLU_2329778_0_0_3"/>
<feature type="signal peptide" evidence="2">
    <location>
        <begin position="1"/>
        <end position="23"/>
    </location>
</feature>
<keyword evidence="4" id="KW-1185">Reference proteome</keyword>
<dbReference type="KEGG" id="glj:GKIL_2968"/>
<dbReference type="STRING" id="1183438.GKIL_2968"/>
<proteinExistence type="predicted"/>
<name>U5QNP1_GLOK1</name>
<keyword evidence="2" id="KW-0732">Signal</keyword>
<reference evidence="3 4" key="1">
    <citation type="journal article" date="2013" name="PLoS ONE">
        <title>Cultivation and Complete Genome Sequencing of Gloeobacter kilaueensis sp. nov., from a Lava Cave in Kilauea Caldera, Hawai'i.</title>
        <authorList>
            <person name="Saw J.H."/>
            <person name="Schatz M."/>
            <person name="Brown M.V."/>
            <person name="Kunkel D.D."/>
            <person name="Foster J.S."/>
            <person name="Shick H."/>
            <person name="Christensen S."/>
            <person name="Hou S."/>
            <person name="Wan X."/>
            <person name="Donachie S.P."/>
        </authorList>
    </citation>
    <scope>NUCLEOTIDE SEQUENCE [LARGE SCALE GENOMIC DNA]</scope>
    <source>
        <strain evidence="4">JS</strain>
    </source>
</reference>